<dbReference type="EMBL" id="MAYG01000001">
    <property type="protein sequence ID" value="OCA73039.1"/>
    <property type="molecule type" value="Genomic_DNA"/>
</dbReference>
<dbReference type="AlphaFoldDB" id="A0A1B8ZN64"/>
<evidence type="ECO:0008006" key="3">
    <source>
        <dbReference type="Google" id="ProtNLM"/>
    </source>
</evidence>
<evidence type="ECO:0000313" key="2">
    <source>
        <dbReference type="Proteomes" id="UP000093432"/>
    </source>
</evidence>
<name>A0A1B8ZN64_9FLAO</name>
<evidence type="ECO:0000313" key="1">
    <source>
        <dbReference type="EMBL" id="OCA73039.1"/>
    </source>
</evidence>
<proteinExistence type="predicted"/>
<reference evidence="2" key="1">
    <citation type="submission" date="2016-07" db="EMBL/GenBank/DDBJ databases">
        <authorList>
            <person name="Florea S."/>
            <person name="Webb J.S."/>
            <person name="Jaromczyk J."/>
            <person name="Schardl C.L."/>
        </authorList>
    </citation>
    <scope>NUCLEOTIDE SEQUENCE [LARGE SCALE GENOMIC DNA]</scope>
    <source>
        <strain evidence="2">CC-VM-7</strain>
    </source>
</reference>
<dbReference type="STRING" id="651561.BBI00_01210"/>
<gene>
    <name evidence="1" type="ORF">BBI00_01210</name>
</gene>
<protein>
    <recommendedName>
        <fullName evidence="3">Outer membrane protein beta-barrel domain-containing protein</fullName>
    </recommendedName>
</protein>
<comment type="caution">
    <text evidence="1">The sequence shown here is derived from an EMBL/GenBank/DDBJ whole genome shotgun (WGS) entry which is preliminary data.</text>
</comment>
<sequence>MKNCLYAVGILLSGLCFSQETGSKIKVSFFEGIAVAGYVDHGAFLNFTGPNISLKHKNIKYIAGMLPSLRIREDRSSGTRNSPVTPTLGAGFTMVYRKIVLQIPVYYNTKTPDQNGSWKIGAGVGYSFK</sequence>
<dbReference type="Proteomes" id="UP000093432">
    <property type="component" value="Unassembled WGS sequence"/>
</dbReference>
<accession>A0A1B8ZN64</accession>
<dbReference type="RefSeq" id="WP_065397050.1">
    <property type="nucleotide sequence ID" value="NZ_CP064938.1"/>
</dbReference>
<dbReference type="OrthoDB" id="1267278at2"/>
<organism evidence="1 2">
    <name type="scientific">Chryseobacterium arthrosphaerae</name>
    <dbReference type="NCBI Taxonomy" id="651561"/>
    <lineage>
        <taxon>Bacteria</taxon>
        <taxon>Pseudomonadati</taxon>
        <taxon>Bacteroidota</taxon>
        <taxon>Flavobacteriia</taxon>
        <taxon>Flavobacteriales</taxon>
        <taxon>Weeksellaceae</taxon>
        <taxon>Chryseobacterium group</taxon>
        <taxon>Chryseobacterium</taxon>
    </lineage>
</organism>